<keyword evidence="1" id="KW-0418">Kinase</keyword>
<dbReference type="AlphaFoldDB" id="A0A5K7YNU5"/>
<protein>
    <submittedName>
        <fullName evidence="1">Cytidylate kinase</fullName>
    </submittedName>
</protein>
<dbReference type="OrthoDB" id="7929987at2"/>
<dbReference type="InterPro" id="IPR027417">
    <property type="entry name" value="P-loop_NTPase"/>
</dbReference>
<dbReference type="Gene3D" id="3.40.50.300">
    <property type="entry name" value="P-loop containing nucleotide triphosphate hydrolases"/>
    <property type="match status" value="1"/>
</dbReference>
<dbReference type="SUPFAM" id="SSF52540">
    <property type="entry name" value="P-loop containing nucleoside triphosphate hydrolases"/>
    <property type="match status" value="1"/>
</dbReference>
<proteinExistence type="predicted"/>
<dbReference type="EMBL" id="AP021874">
    <property type="protein sequence ID" value="BBO69975.1"/>
    <property type="molecule type" value="Genomic_DNA"/>
</dbReference>
<dbReference type="Proteomes" id="UP000427906">
    <property type="component" value="Chromosome"/>
</dbReference>
<evidence type="ECO:0000313" key="1">
    <source>
        <dbReference type="EMBL" id="BBO69975.1"/>
    </source>
</evidence>
<dbReference type="Pfam" id="PF13189">
    <property type="entry name" value="Cytidylate_kin2"/>
    <property type="match status" value="1"/>
</dbReference>
<dbReference type="RefSeq" id="WP_155317962.1">
    <property type="nucleotide sequence ID" value="NZ_AP021874.1"/>
</dbReference>
<keyword evidence="1" id="KW-0808">Transferase</keyword>
<evidence type="ECO:0000313" key="2">
    <source>
        <dbReference type="Proteomes" id="UP000427906"/>
    </source>
</evidence>
<dbReference type="GO" id="GO:0016301">
    <property type="term" value="F:kinase activity"/>
    <property type="evidence" value="ECO:0007669"/>
    <property type="project" value="UniProtKB-KW"/>
</dbReference>
<gene>
    <name evidence="1" type="ORF">DSCA_39050</name>
</gene>
<reference evidence="1 2" key="1">
    <citation type="submission" date="2019-11" db="EMBL/GenBank/DDBJ databases">
        <title>Comparative genomics of hydrocarbon-degrading Desulfosarcina strains.</title>
        <authorList>
            <person name="Watanabe M."/>
            <person name="Kojima H."/>
            <person name="Fukui M."/>
        </authorList>
    </citation>
    <scope>NUCLEOTIDE SEQUENCE [LARGE SCALE GENOMIC DNA]</scope>
    <source>
        <strain evidence="1 2">PL12</strain>
    </source>
</reference>
<dbReference type="KEGG" id="dalk:DSCA_39050"/>
<keyword evidence="2" id="KW-1185">Reference proteome</keyword>
<name>A0A5K7YNU5_9BACT</name>
<sequence>MENNPSIETFIKDQIEKWKKKTQTHIPVITVSSEPGSGGRIIARGLARRLNIDLFDRDIVKEIAESAHISSAIIETMEKVRLSGIKDFISSLVDDRYLWPGVYLDHLMKVVAAIASHGNAIIVGRGANFLIPPEERLSIRVIAPLDSRVRNVAKEFGVTREEAKRRVINRESRRSAFIRQSFNADVADPRNYELVINTKTLSVDAALGAVIGMVVGGKGVVVKKPAARKTVKS</sequence>
<organism evidence="1 2">
    <name type="scientific">Desulfosarcina alkanivorans</name>
    <dbReference type="NCBI Taxonomy" id="571177"/>
    <lineage>
        <taxon>Bacteria</taxon>
        <taxon>Pseudomonadati</taxon>
        <taxon>Thermodesulfobacteriota</taxon>
        <taxon>Desulfobacteria</taxon>
        <taxon>Desulfobacterales</taxon>
        <taxon>Desulfosarcinaceae</taxon>
        <taxon>Desulfosarcina</taxon>
    </lineage>
</organism>
<accession>A0A5K7YNU5</accession>